<dbReference type="InterPro" id="IPR018488">
    <property type="entry name" value="cNMP-bd_CS"/>
</dbReference>
<dbReference type="AlphaFoldDB" id="A0A934ILM4"/>
<dbReference type="SUPFAM" id="SSF46785">
    <property type="entry name" value="Winged helix' DNA-binding domain"/>
    <property type="match status" value="1"/>
</dbReference>
<dbReference type="GO" id="GO:0003677">
    <property type="term" value="F:DNA binding"/>
    <property type="evidence" value="ECO:0007669"/>
    <property type="project" value="UniProtKB-KW"/>
</dbReference>
<evidence type="ECO:0000256" key="2">
    <source>
        <dbReference type="ARBA" id="ARBA00023125"/>
    </source>
</evidence>
<dbReference type="InterPro" id="IPR000595">
    <property type="entry name" value="cNMP-bd_dom"/>
</dbReference>
<dbReference type="RefSeq" id="WP_198917468.1">
    <property type="nucleotide sequence ID" value="NZ_JAEKPD010000019.1"/>
</dbReference>
<reference evidence="6" key="1">
    <citation type="submission" date="2020-12" db="EMBL/GenBank/DDBJ databases">
        <title>Bacterial taxonomy.</title>
        <authorList>
            <person name="Pan X."/>
        </authorList>
    </citation>
    <scope>NUCLEOTIDE SEQUENCE</scope>
    <source>
        <strain evidence="6">KCTC 52957</strain>
    </source>
</reference>
<dbReference type="PROSITE" id="PS00889">
    <property type="entry name" value="CNMP_BINDING_2"/>
    <property type="match status" value="1"/>
</dbReference>
<dbReference type="GO" id="GO:0003700">
    <property type="term" value="F:DNA-binding transcription factor activity"/>
    <property type="evidence" value="ECO:0007669"/>
    <property type="project" value="TreeGrafter"/>
</dbReference>
<dbReference type="PROSITE" id="PS50042">
    <property type="entry name" value="CNMP_BINDING_3"/>
    <property type="match status" value="1"/>
</dbReference>
<keyword evidence="3" id="KW-0804">Transcription</keyword>
<feature type="domain" description="HTH crp-type" evidence="5">
    <location>
        <begin position="147"/>
        <end position="214"/>
    </location>
</feature>
<dbReference type="InterPro" id="IPR012318">
    <property type="entry name" value="HTH_CRP"/>
</dbReference>
<evidence type="ECO:0000256" key="1">
    <source>
        <dbReference type="ARBA" id="ARBA00023015"/>
    </source>
</evidence>
<dbReference type="SUPFAM" id="SSF51206">
    <property type="entry name" value="cAMP-binding domain-like"/>
    <property type="match status" value="1"/>
</dbReference>
<dbReference type="Gene3D" id="2.60.120.10">
    <property type="entry name" value="Jelly Rolls"/>
    <property type="match status" value="1"/>
</dbReference>
<feature type="domain" description="Cyclic nucleotide-binding" evidence="4">
    <location>
        <begin position="22"/>
        <end position="112"/>
    </location>
</feature>
<proteinExistence type="predicted"/>
<dbReference type="InterPro" id="IPR036390">
    <property type="entry name" value="WH_DNA-bd_sf"/>
</dbReference>
<keyword evidence="2" id="KW-0238">DNA-binding</keyword>
<dbReference type="SMART" id="SM00419">
    <property type="entry name" value="HTH_CRP"/>
    <property type="match status" value="1"/>
</dbReference>
<dbReference type="CDD" id="cd00092">
    <property type="entry name" value="HTH_CRP"/>
    <property type="match status" value="1"/>
</dbReference>
<protein>
    <submittedName>
        <fullName evidence="6">Crp/Fnr family transcriptional regulator</fullName>
    </submittedName>
</protein>
<dbReference type="PROSITE" id="PS51063">
    <property type="entry name" value="HTH_CRP_2"/>
    <property type="match status" value="1"/>
</dbReference>
<sequence>MTEIDGPGPDAQHASACRDRLLTRLGDDATPVKLSAGEILFEQGDPADAIFALQDGLLDISALAEDGRKLVLNVLSPGAVFGEVAVFERGTRSATVSARQPSRLVRVGRDVLLSRMRSDPDLALAMVQLAVSRLSWVSSQLELQAFQPLPIRLARRIAWLLTSVGDGTVLPMSQAELADHVGATREAVSKVLTGWRRDGIVKLGRGKLVVQDPDALQDIYLDVSL</sequence>
<dbReference type="PRINTS" id="PR00034">
    <property type="entry name" value="HTHCRP"/>
</dbReference>
<accession>A0A934ILM4</accession>
<dbReference type="InterPro" id="IPR018490">
    <property type="entry name" value="cNMP-bd_dom_sf"/>
</dbReference>
<organism evidence="6 7">
    <name type="scientific">Palleronia pontilimi</name>
    <dbReference type="NCBI Taxonomy" id="1964209"/>
    <lineage>
        <taxon>Bacteria</taxon>
        <taxon>Pseudomonadati</taxon>
        <taxon>Pseudomonadota</taxon>
        <taxon>Alphaproteobacteria</taxon>
        <taxon>Rhodobacterales</taxon>
        <taxon>Roseobacteraceae</taxon>
        <taxon>Palleronia</taxon>
    </lineage>
</organism>
<dbReference type="SMART" id="SM00100">
    <property type="entry name" value="cNMP"/>
    <property type="match status" value="1"/>
</dbReference>
<dbReference type="EMBL" id="JAEKPD010000019">
    <property type="protein sequence ID" value="MBJ3764294.1"/>
    <property type="molecule type" value="Genomic_DNA"/>
</dbReference>
<gene>
    <name evidence="6" type="ORF">ILP92_16210</name>
</gene>
<evidence type="ECO:0000259" key="4">
    <source>
        <dbReference type="PROSITE" id="PS50042"/>
    </source>
</evidence>
<keyword evidence="7" id="KW-1185">Reference proteome</keyword>
<dbReference type="InterPro" id="IPR014710">
    <property type="entry name" value="RmlC-like_jellyroll"/>
</dbReference>
<comment type="caution">
    <text evidence="6">The sequence shown here is derived from an EMBL/GenBank/DDBJ whole genome shotgun (WGS) entry which is preliminary data.</text>
</comment>
<evidence type="ECO:0000256" key="3">
    <source>
        <dbReference type="ARBA" id="ARBA00023163"/>
    </source>
</evidence>
<dbReference type="PANTHER" id="PTHR24567">
    <property type="entry name" value="CRP FAMILY TRANSCRIPTIONAL REGULATORY PROTEIN"/>
    <property type="match status" value="1"/>
</dbReference>
<dbReference type="Pfam" id="PF00027">
    <property type="entry name" value="cNMP_binding"/>
    <property type="match status" value="1"/>
</dbReference>
<dbReference type="PANTHER" id="PTHR24567:SF74">
    <property type="entry name" value="HTH-TYPE TRANSCRIPTIONAL REGULATOR ARCR"/>
    <property type="match status" value="1"/>
</dbReference>
<evidence type="ECO:0000259" key="5">
    <source>
        <dbReference type="PROSITE" id="PS51063"/>
    </source>
</evidence>
<dbReference type="Proteomes" id="UP000642488">
    <property type="component" value="Unassembled WGS sequence"/>
</dbReference>
<evidence type="ECO:0000313" key="6">
    <source>
        <dbReference type="EMBL" id="MBJ3764294.1"/>
    </source>
</evidence>
<dbReference type="Pfam" id="PF13545">
    <property type="entry name" value="HTH_Crp_2"/>
    <property type="match status" value="1"/>
</dbReference>
<name>A0A934ILM4_9RHOB</name>
<keyword evidence="1" id="KW-0805">Transcription regulation</keyword>
<evidence type="ECO:0000313" key="7">
    <source>
        <dbReference type="Proteomes" id="UP000642488"/>
    </source>
</evidence>
<dbReference type="GO" id="GO:0005829">
    <property type="term" value="C:cytosol"/>
    <property type="evidence" value="ECO:0007669"/>
    <property type="project" value="TreeGrafter"/>
</dbReference>
<dbReference type="InterPro" id="IPR050397">
    <property type="entry name" value="Env_Response_Regulators"/>
</dbReference>
<dbReference type="CDD" id="cd00038">
    <property type="entry name" value="CAP_ED"/>
    <property type="match status" value="1"/>
</dbReference>